<feature type="binding site" evidence="6">
    <location>
        <position position="75"/>
    </location>
    <ligand>
        <name>S-adenosyl-L-methionine</name>
        <dbReference type="ChEBI" id="CHEBI:59789"/>
    </ligand>
</feature>
<evidence type="ECO:0000313" key="7">
    <source>
        <dbReference type="EMBL" id="OGZ18029.1"/>
    </source>
</evidence>
<evidence type="ECO:0000256" key="2">
    <source>
        <dbReference type="ARBA" id="ARBA00022552"/>
    </source>
</evidence>
<accession>A0A1G2DWS2</accession>
<proteinExistence type="inferred from homology"/>
<evidence type="ECO:0000256" key="6">
    <source>
        <dbReference type="HAMAP-Rule" id="MF_01007"/>
    </source>
</evidence>
<dbReference type="AlphaFoldDB" id="A0A1G2DWS2"/>
<dbReference type="EMBL" id="MHLV01000007">
    <property type="protein sequence ID" value="OGZ18029.1"/>
    <property type="molecule type" value="Genomic_DNA"/>
</dbReference>
<dbReference type="PANTHER" id="PTHR11265">
    <property type="entry name" value="S-ADENOSYL-METHYLTRANSFERASE MRAW"/>
    <property type="match status" value="1"/>
</dbReference>
<dbReference type="GO" id="GO:0005737">
    <property type="term" value="C:cytoplasm"/>
    <property type="evidence" value="ECO:0007669"/>
    <property type="project" value="UniProtKB-SubCell"/>
</dbReference>
<dbReference type="EC" id="2.1.1.199" evidence="6"/>
<keyword evidence="6" id="KW-0963">Cytoplasm</keyword>
<dbReference type="SUPFAM" id="SSF53335">
    <property type="entry name" value="S-adenosyl-L-methionine-dependent methyltransferases"/>
    <property type="match status" value="1"/>
</dbReference>
<feature type="binding site" evidence="6">
    <location>
        <position position="96"/>
    </location>
    <ligand>
        <name>S-adenosyl-L-methionine</name>
        <dbReference type="ChEBI" id="CHEBI:59789"/>
    </ligand>
</feature>
<comment type="function">
    <text evidence="6">Specifically methylates the N4 position of cytidine in position 1402 (C1402) of 16S rRNA.</text>
</comment>
<comment type="catalytic activity">
    <reaction evidence="6">
        <text>cytidine(1402) in 16S rRNA + S-adenosyl-L-methionine = N(4)-methylcytidine(1402) in 16S rRNA + S-adenosyl-L-homocysteine + H(+)</text>
        <dbReference type="Rhea" id="RHEA:42928"/>
        <dbReference type="Rhea" id="RHEA-COMP:10286"/>
        <dbReference type="Rhea" id="RHEA-COMP:10287"/>
        <dbReference type="ChEBI" id="CHEBI:15378"/>
        <dbReference type="ChEBI" id="CHEBI:57856"/>
        <dbReference type="ChEBI" id="CHEBI:59789"/>
        <dbReference type="ChEBI" id="CHEBI:74506"/>
        <dbReference type="ChEBI" id="CHEBI:82748"/>
        <dbReference type="EC" id="2.1.1.199"/>
    </reaction>
</comment>
<reference evidence="7 8" key="1">
    <citation type="journal article" date="2016" name="Nat. Commun.">
        <title>Thousands of microbial genomes shed light on interconnected biogeochemical processes in an aquifer system.</title>
        <authorList>
            <person name="Anantharaman K."/>
            <person name="Brown C.T."/>
            <person name="Hug L.A."/>
            <person name="Sharon I."/>
            <person name="Castelle C.J."/>
            <person name="Probst A.J."/>
            <person name="Thomas B.C."/>
            <person name="Singh A."/>
            <person name="Wilkins M.J."/>
            <person name="Karaoz U."/>
            <person name="Brodie E.L."/>
            <person name="Williams K.H."/>
            <person name="Hubbard S.S."/>
            <person name="Banfield J.F."/>
        </authorList>
    </citation>
    <scope>NUCLEOTIDE SEQUENCE [LARGE SCALE GENOMIC DNA]</scope>
</reference>
<dbReference type="Gene3D" id="1.10.150.170">
    <property type="entry name" value="Putative methyltransferase TM0872, insert domain"/>
    <property type="match status" value="1"/>
</dbReference>
<dbReference type="SUPFAM" id="SSF81799">
    <property type="entry name" value="Putative methyltransferase TM0872, insert domain"/>
    <property type="match status" value="1"/>
</dbReference>
<comment type="similarity">
    <text evidence="1 6">Belongs to the methyltransferase superfamily. RsmH family.</text>
</comment>
<dbReference type="HAMAP" id="MF_01007">
    <property type="entry name" value="16SrRNA_methyltr_H"/>
    <property type="match status" value="1"/>
</dbReference>
<evidence type="ECO:0000313" key="8">
    <source>
        <dbReference type="Proteomes" id="UP000176752"/>
    </source>
</evidence>
<comment type="subcellular location">
    <subcellularLocation>
        <location evidence="6">Cytoplasm</location>
    </subcellularLocation>
</comment>
<dbReference type="STRING" id="1801660.A2Z78_00600"/>
<organism evidence="7 8">
    <name type="scientific">Candidatus Nealsonbacteria bacterium RBG_13_36_15</name>
    <dbReference type="NCBI Taxonomy" id="1801660"/>
    <lineage>
        <taxon>Bacteria</taxon>
        <taxon>Candidatus Nealsoniibacteriota</taxon>
    </lineage>
</organism>
<evidence type="ECO:0000256" key="1">
    <source>
        <dbReference type="ARBA" id="ARBA00010396"/>
    </source>
</evidence>
<evidence type="ECO:0000256" key="4">
    <source>
        <dbReference type="ARBA" id="ARBA00022679"/>
    </source>
</evidence>
<dbReference type="Proteomes" id="UP000176752">
    <property type="component" value="Unassembled WGS sequence"/>
</dbReference>
<dbReference type="InterPro" id="IPR023397">
    <property type="entry name" value="SAM-dep_MeTrfase_MraW_recog"/>
</dbReference>
<dbReference type="GO" id="GO:0070475">
    <property type="term" value="P:rRNA base methylation"/>
    <property type="evidence" value="ECO:0007669"/>
    <property type="project" value="UniProtKB-UniRule"/>
</dbReference>
<dbReference type="PANTHER" id="PTHR11265:SF0">
    <property type="entry name" value="12S RRNA N4-METHYLCYTIDINE METHYLTRANSFERASE"/>
    <property type="match status" value="1"/>
</dbReference>
<keyword evidence="5 6" id="KW-0949">S-adenosyl-L-methionine</keyword>
<keyword evidence="3 6" id="KW-0489">Methyltransferase</keyword>
<keyword evidence="2 6" id="KW-0698">rRNA processing</keyword>
<sequence length="292" mass="33867">MVHVPVLQKEALRYLDPKPNENFIDCTFGQGGHALFILEKNGPKGILLGIEIDSELYKESRNLKSKRLILVQGSYVNLKEIAREAKIRLISGILFDLGISSWHLSESKRGFSFLRKERLDMRYSTLNHLTAEKILNFWSKNDIKRILREHGEERYAQSIAENIIESRKIEPIQTTFQLVEIIRKAVPRNYLKGHIHFATRTFQALRITVNDELHNLEKTLPQALEILKRNGKLVVISFHSLEDRIVKNFLREKAKEGSLIILTKKPIRSSFKEIKINPRSRSAKLRAAIKIR</sequence>
<feature type="binding site" evidence="6">
    <location>
        <begin position="31"/>
        <end position="33"/>
    </location>
    <ligand>
        <name>S-adenosyl-L-methionine</name>
        <dbReference type="ChEBI" id="CHEBI:59789"/>
    </ligand>
</feature>
<dbReference type="PIRSF" id="PIRSF004486">
    <property type="entry name" value="MraW"/>
    <property type="match status" value="1"/>
</dbReference>
<feature type="binding site" evidence="6">
    <location>
        <position position="103"/>
    </location>
    <ligand>
        <name>S-adenosyl-L-methionine</name>
        <dbReference type="ChEBI" id="CHEBI:59789"/>
    </ligand>
</feature>
<feature type="binding site" evidence="6">
    <location>
        <position position="51"/>
    </location>
    <ligand>
        <name>S-adenosyl-L-methionine</name>
        <dbReference type="ChEBI" id="CHEBI:59789"/>
    </ligand>
</feature>
<evidence type="ECO:0000256" key="5">
    <source>
        <dbReference type="ARBA" id="ARBA00022691"/>
    </source>
</evidence>
<dbReference type="NCBIfam" id="TIGR00006">
    <property type="entry name" value="16S rRNA (cytosine(1402)-N(4))-methyltransferase RsmH"/>
    <property type="match status" value="1"/>
</dbReference>
<dbReference type="InterPro" id="IPR029063">
    <property type="entry name" value="SAM-dependent_MTases_sf"/>
</dbReference>
<gene>
    <name evidence="6" type="primary">rsmH</name>
    <name evidence="7" type="ORF">A2Z78_00600</name>
</gene>
<evidence type="ECO:0000256" key="3">
    <source>
        <dbReference type="ARBA" id="ARBA00022603"/>
    </source>
</evidence>
<dbReference type="Pfam" id="PF01795">
    <property type="entry name" value="Methyltransf_5"/>
    <property type="match status" value="1"/>
</dbReference>
<dbReference type="InterPro" id="IPR002903">
    <property type="entry name" value="RsmH"/>
</dbReference>
<dbReference type="Gene3D" id="3.40.50.150">
    <property type="entry name" value="Vaccinia Virus protein VP39"/>
    <property type="match status" value="1"/>
</dbReference>
<protein>
    <recommendedName>
        <fullName evidence="6">Ribosomal RNA small subunit methyltransferase H</fullName>
        <ecNumber evidence="6">2.1.1.199</ecNumber>
    </recommendedName>
    <alternativeName>
        <fullName evidence="6">16S rRNA m(4)C1402 methyltransferase</fullName>
    </alternativeName>
    <alternativeName>
        <fullName evidence="6">rRNA (cytosine-N(4)-)-methyltransferase RsmH</fullName>
    </alternativeName>
</protein>
<comment type="caution">
    <text evidence="7">The sequence shown here is derived from an EMBL/GenBank/DDBJ whole genome shotgun (WGS) entry which is preliminary data.</text>
</comment>
<name>A0A1G2DWS2_9BACT</name>
<keyword evidence="4 6" id="KW-0808">Transferase</keyword>
<dbReference type="GO" id="GO:0071424">
    <property type="term" value="F:rRNA (cytosine-N4-)-methyltransferase activity"/>
    <property type="evidence" value="ECO:0007669"/>
    <property type="project" value="UniProtKB-UniRule"/>
</dbReference>